<dbReference type="AlphaFoldDB" id="G2YTL2"/>
<evidence type="ECO:0000313" key="1">
    <source>
        <dbReference type="EMBL" id="CCD54772.1"/>
    </source>
</evidence>
<dbReference type="EMBL" id="FQ790352">
    <property type="protein sequence ID" value="CCD54772.1"/>
    <property type="molecule type" value="Genomic_DNA"/>
</dbReference>
<evidence type="ECO:0000313" key="2">
    <source>
        <dbReference type="Proteomes" id="UP000008177"/>
    </source>
</evidence>
<proteinExistence type="predicted"/>
<protein>
    <submittedName>
        <fullName evidence="1">Uncharacterized protein</fullName>
    </submittedName>
</protein>
<dbReference type="Proteomes" id="UP000008177">
    <property type="component" value="Unplaced contigs"/>
</dbReference>
<accession>G2YTL2</accession>
<organism evidence="1 2">
    <name type="scientific">Botryotinia fuckeliana (strain T4)</name>
    <name type="common">Noble rot fungus</name>
    <name type="synonym">Botrytis cinerea</name>
    <dbReference type="NCBI Taxonomy" id="999810"/>
    <lineage>
        <taxon>Eukaryota</taxon>
        <taxon>Fungi</taxon>
        <taxon>Dikarya</taxon>
        <taxon>Ascomycota</taxon>
        <taxon>Pezizomycotina</taxon>
        <taxon>Leotiomycetes</taxon>
        <taxon>Helotiales</taxon>
        <taxon>Sclerotiniaceae</taxon>
        <taxon>Botrytis</taxon>
    </lineage>
</organism>
<dbReference type="InParanoid" id="G2YTL2"/>
<reference evidence="2" key="1">
    <citation type="journal article" date="2011" name="PLoS Genet.">
        <title>Genomic analysis of the necrotrophic fungal pathogens Sclerotinia sclerotiorum and Botrytis cinerea.</title>
        <authorList>
            <person name="Amselem J."/>
            <person name="Cuomo C.A."/>
            <person name="van Kan J.A."/>
            <person name="Viaud M."/>
            <person name="Benito E.P."/>
            <person name="Couloux A."/>
            <person name="Coutinho P.M."/>
            <person name="de Vries R.P."/>
            <person name="Dyer P.S."/>
            <person name="Fillinger S."/>
            <person name="Fournier E."/>
            <person name="Gout L."/>
            <person name="Hahn M."/>
            <person name="Kohn L."/>
            <person name="Lapalu N."/>
            <person name="Plummer K.M."/>
            <person name="Pradier J.M."/>
            <person name="Quevillon E."/>
            <person name="Sharon A."/>
            <person name="Simon A."/>
            <person name="ten Have A."/>
            <person name="Tudzynski B."/>
            <person name="Tudzynski P."/>
            <person name="Wincker P."/>
            <person name="Andrew M."/>
            <person name="Anthouard V."/>
            <person name="Beever R.E."/>
            <person name="Beffa R."/>
            <person name="Benoit I."/>
            <person name="Bouzid O."/>
            <person name="Brault B."/>
            <person name="Chen Z."/>
            <person name="Choquer M."/>
            <person name="Collemare J."/>
            <person name="Cotton P."/>
            <person name="Danchin E.G."/>
            <person name="Da Silva C."/>
            <person name="Gautier A."/>
            <person name="Giraud C."/>
            <person name="Giraud T."/>
            <person name="Gonzalez C."/>
            <person name="Grossetete S."/>
            <person name="Guldener U."/>
            <person name="Henrissat B."/>
            <person name="Howlett B.J."/>
            <person name="Kodira C."/>
            <person name="Kretschmer M."/>
            <person name="Lappartient A."/>
            <person name="Leroch M."/>
            <person name="Levis C."/>
            <person name="Mauceli E."/>
            <person name="Neuveglise C."/>
            <person name="Oeser B."/>
            <person name="Pearson M."/>
            <person name="Poulain J."/>
            <person name="Poussereau N."/>
            <person name="Quesneville H."/>
            <person name="Rascle C."/>
            <person name="Schumacher J."/>
            <person name="Segurens B."/>
            <person name="Sexton A."/>
            <person name="Silva E."/>
            <person name="Sirven C."/>
            <person name="Soanes D.M."/>
            <person name="Talbot N.J."/>
            <person name="Templeton M."/>
            <person name="Yandava C."/>
            <person name="Yarden O."/>
            <person name="Zeng Q."/>
            <person name="Rollins J.A."/>
            <person name="Lebrun M.H."/>
            <person name="Dickman M."/>
        </authorList>
    </citation>
    <scope>NUCLEOTIDE SEQUENCE [LARGE SCALE GENOMIC DNA]</scope>
    <source>
        <strain evidence="2">T4</strain>
    </source>
</reference>
<dbReference type="HOGENOM" id="CLU_2704553_0_0_1"/>
<gene>
    <name evidence="1" type="ORF">BofuT4_uP160610.1</name>
</gene>
<sequence>MALVMSIPRQKLPLTVPWATPQRKGNFPRSLVQQFESSRFLGLREEGKAVDDVGFGAVTIIVTLIRLARTYYA</sequence>
<name>G2YTL2_BOTF4</name>